<dbReference type="PANTHER" id="PTHR43180">
    <property type="entry name" value="3-OXOACYL-(ACYL-CARRIER-PROTEIN) REDUCTASE (AFU_ORTHOLOGUE AFUA_6G11210)"/>
    <property type="match status" value="1"/>
</dbReference>
<accession>A0AAV9JEE7</accession>
<keyword evidence="2" id="KW-0560">Oxidoreductase</keyword>
<dbReference type="InterPro" id="IPR002347">
    <property type="entry name" value="SDR_fam"/>
</dbReference>
<evidence type="ECO:0008006" key="5">
    <source>
        <dbReference type="Google" id="ProtNLM"/>
    </source>
</evidence>
<organism evidence="3 4">
    <name type="scientific">Oleoguttula mirabilis</name>
    <dbReference type="NCBI Taxonomy" id="1507867"/>
    <lineage>
        <taxon>Eukaryota</taxon>
        <taxon>Fungi</taxon>
        <taxon>Dikarya</taxon>
        <taxon>Ascomycota</taxon>
        <taxon>Pezizomycotina</taxon>
        <taxon>Dothideomycetes</taxon>
        <taxon>Dothideomycetidae</taxon>
        <taxon>Mycosphaerellales</taxon>
        <taxon>Teratosphaeriaceae</taxon>
        <taxon>Oleoguttula</taxon>
    </lineage>
</organism>
<comment type="caution">
    <text evidence="3">The sequence shown here is derived from an EMBL/GenBank/DDBJ whole genome shotgun (WGS) entry which is preliminary data.</text>
</comment>
<dbReference type="InterPro" id="IPR036291">
    <property type="entry name" value="NAD(P)-bd_dom_sf"/>
</dbReference>
<dbReference type="Gene3D" id="3.40.50.720">
    <property type="entry name" value="NAD(P)-binding Rossmann-like Domain"/>
    <property type="match status" value="1"/>
</dbReference>
<dbReference type="PANTHER" id="PTHR43180:SF10">
    <property type="entry name" value="NAD(P)-BINDING PROTEIN"/>
    <property type="match status" value="1"/>
</dbReference>
<protein>
    <recommendedName>
        <fullName evidence="5">Short-chain dehydrogenase</fullName>
    </recommendedName>
</protein>
<evidence type="ECO:0000256" key="1">
    <source>
        <dbReference type="ARBA" id="ARBA00006484"/>
    </source>
</evidence>
<gene>
    <name evidence="3" type="ORF">LTR36_005933</name>
</gene>
<dbReference type="AlphaFoldDB" id="A0AAV9JEE7"/>
<keyword evidence="4" id="KW-1185">Reference proteome</keyword>
<dbReference type="EMBL" id="JAVFHQ010000035">
    <property type="protein sequence ID" value="KAK4543155.1"/>
    <property type="molecule type" value="Genomic_DNA"/>
</dbReference>
<dbReference type="GO" id="GO:0016491">
    <property type="term" value="F:oxidoreductase activity"/>
    <property type="evidence" value="ECO:0007669"/>
    <property type="project" value="UniProtKB-KW"/>
</dbReference>
<dbReference type="SUPFAM" id="SSF51735">
    <property type="entry name" value="NAD(P)-binding Rossmann-fold domains"/>
    <property type="match status" value="1"/>
</dbReference>
<dbReference type="PRINTS" id="PR00081">
    <property type="entry name" value="GDHRDH"/>
</dbReference>
<evidence type="ECO:0000256" key="2">
    <source>
        <dbReference type="ARBA" id="ARBA00023002"/>
    </source>
</evidence>
<dbReference type="Proteomes" id="UP001324427">
    <property type="component" value="Unassembled WGS sequence"/>
</dbReference>
<evidence type="ECO:0000313" key="3">
    <source>
        <dbReference type="EMBL" id="KAK4543155.1"/>
    </source>
</evidence>
<proteinExistence type="inferred from homology"/>
<name>A0AAV9JEE7_9PEZI</name>
<comment type="similarity">
    <text evidence="1">Belongs to the short-chain dehydrogenases/reductases (SDR) family.</text>
</comment>
<sequence length="292" mass="31174">MTEFTIKDNDFASLAGKSVVVTGGSSGIGLATAKLLLDIGASVVSGDLNPPPIEHEKLAFVETDVAQWTDLKSLFKRAKDLHGRIDHVFANAGISGRADYMADQFDEDGELLEPSIVTYDINLRGMINTSYLGIHYMRHQEPAGGSVVVTASASSFQRFRITDYTVAKHGVLGFLRGMVPNLKTSGLPIRINALSPSWTVTGMVPEAIVHALGAGVQTPEVVARSAVLLMADESRNGQLIYSWEGRYMEIEEGKLLKAGAEIVRDAKGDDAALERLINARAEAGSTGSLGGS</sequence>
<evidence type="ECO:0000313" key="4">
    <source>
        <dbReference type="Proteomes" id="UP001324427"/>
    </source>
</evidence>
<reference evidence="3 4" key="1">
    <citation type="submission" date="2021-11" db="EMBL/GenBank/DDBJ databases">
        <title>Black yeast isolated from Biological Soil Crust.</title>
        <authorList>
            <person name="Kurbessoian T."/>
        </authorList>
    </citation>
    <scope>NUCLEOTIDE SEQUENCE [LARGE SCALE GENOMIC DNA]</scope>
    <source>
        <strain evidence="3 4">CCFEE 5522</strain>
    </source>
</reference>
<dbReference type="Pfam" id="PF00106">
    <property type="entry name" value="adh_short"/>
    <property type="match status" value="1"/>
</dbReference>